<feature type="domain" description="Carrier" evidence="3">
    <location>
        <begin position="509"/>
        <end position="587"/>
    </location>
</feature>
<dbReference type="GO" id="GO:0043041">
    <property type="term" value="P:amino acid activation for nonribosomal peptide biosynthetic process"/>
    <property type="evidence" value="ECO:0007669"/>
    <property type="project" value="TreeGrafter"/>
</dbReference>
<dbReference type="PANTHER" id="PTHR44394:SF1">
    <property type="entry name" value="BETA-ALANINE-ACTIVATING ENZYME"/>
    <property type="match status" value="1"/>
</dbReference>
<dbReference type="InterPro" id="IPR042099">
    <property type="entry name" value="ANL_N_sf"/>
</dbReference>
<dbReference type="InterPro" id="IPR052091">
    <property type="entry name" value="Beta-ala_Activ/Resist"/>
</dbReference>
<dbReference type="InterPro" id="IPR000873">
    <property type="entry name" value="AMP-dep_synth/lig_dom"/>
</dbReference>
<dbReference type="PROSITE" id="PS00012">
    <property type="entry name" value="PHOSPHOPANTETHEINE"/>
    <property type="match status" value="1"/>
</dbReference>
<dbReference type="Proteomes" id="UP000829291">
    <property type="component" value="Chromosome 6"/>
</dbReference>
<dbReference type="SMART" id="SM00564">
    <property type="entry name" value="PQQ"/>
    <property type="match status" value="5"/>
</dbReference>
<dbReference type="InterPro" id="IPR002372">
    <property type="entry name" value="PQQ_rpt_dom"/>
</dbReference>
<keyword evidence="2" id="KW-0597">Phosphoprotein</keyword>
<dbReference type="SUPFAM" id="SSF56801">
    <property type="entry name" value="Acetyl-CoA synthetase-like"/>
    <property type="match status" value="1"/>
</dbReference>
<dbReference type="Gene3D" id="3.30.300.30">
    <property type="match status" value="1"/>
</dbReference>
<dbReference type="SUPFAM" id="SSF50998">
    <property type="entry name" value="Quinoprotein alcohol dehydrogenase-like"/>
    <property type="match status" value="1"/>
</dbReference>
<dbReference type="SUPFAM" id="SSF47336">
    <property type="entry name" value="ACP-like"/>
    <property type="match status" value="1"/>
</dbReference>
<dbReference type="InterPro" id="IPR015943">
    <property type="entry name" value="WD40/YVTN_repeat-like_dom_sf"/>
</dbReference>
<dbReference type="Gene3D" id="2.130.10.10">
    <property type="entry name" value="YVTN repeat-like/Quinoprotein amine dehydrogenase"/>
    <property type="match status" value="2"/>
</dbReference>
<dbReference type="InterPro" id="IPR011047">
    <property type="entry name" value="Quinoprotein_ADH-like_sf"/>
</dbReference>
<dbReference type="InterPro" id="IPR036736">
    <property type="entry name" value="ACP-like_sf"/>
</dbReference>
<dbReference type="OrthoDB" id="408177at2759"/>
<accession>A0A6J0BFD9</accession>
<dbReference type="RefSeq" id="XP_015513579.2">
    <property type="nucleotide sequence ID" value="XM_015658093.2"/>
</dbReference>
<evidence type="ECO:0000313" key="4">
    <source>
        <dbReference type="Proteomes" id="UP000829291"/>
    </source>
</evidence>
<gene>
    <name evidence="5 6" type="primary">LOC107219762</name>
</gene>
<dbReference type="Pfam" id="PF00501">
    <property type="entry name" value="AMP-binding"/>
    <property type="match status" value="1"/>
</dbReference>
<keyword evidence="1" id="KW-0596">Phosphopantetheine</keyword>
<proteinExistence type="predicted"/>
<dbReference type="KEGG" id="nlo:107219762"/>
<dbReference type="FunCoup" id="A0A6J0BFD9">
    <property type="interactions" value="907"/>
</dbReference>
<dbReference type="GeneID" id="107219762"/>
<protein>
    <submittedName>
        <fullName evidence="5 6">Beta-alanine-activating enzyme</fullName>
    </submittedName>
</protein>
<evidence type="ECO:0000256" key="1">
    <source>
        <dbReference type="ARBA" id="ARBA00022450"/>
    </source>
</evidence>
<dbReference type="PANTHER" id="PTHR44394">
    <property type="entry name" value="BETA-ALANINE-ACTIVATING ENZYME"/>
    <property type="match status" value="1"/>
</dbReference>
<dbReference type="PROSITE" id="PS50075">
    <property type="entry name" value="CARRIER"/>
    <property type="match status" value="1"/>
</dbReference>
<evidence type="ECO:0000313" key="5">
    <source>
        <dbReference type="RefSeq" id="XP_015513579.2"/>
    </source>
</evidence>
<dbReference type="Pfam" id="PF13570">
    <property type="entry name" value="Beta-prop_ACSF4"/>
    <property type="match status" value="1"/>
</dbReference>
<name>A0A6J0BFD9_NEOLC</name>
<evidence type="ECO:0000313" key="6">
    <source>
        <dbReference type="RefSeq" id="XP_046599681.1"/>
    </source>
</evidence>
<evidence type="ECO:0000256" key="2">
    <source>
        <dbReference type="ARBA" id="ARBA00022553"/>
    </source>
</evidence>
<dbReference type="RefSeq" id="XP_046599681.1">
    <property type="nucleotide sequence ID" value="XM_046743725.1"/>
</dbReference>
<dbReference type="Gene3D" id="3.40.50.12780">
    <property type="entry name" value="N-terminal domain of ligase-like"/>
    <property type="match status" value="1"/>
</dbReference>
<dbReference type="InterPro" id="IPR006162">
    <property type="entry name" value="Ppantetheine_attach_site"/>
</dbReference>
<reference evidence="5 6" key="1">
    <citation type="submission" date="2025-05" db="UniProtKB">
        <authorList>
            <consortium name="RefSeq"/>
        </authorList>
    </citation>
    <scope>IDENTIFICATION</scope>
    <source>
        <tissue evidence="5 6">Thorax and Abdomen</tissue>
    </source>
</reference>
<organism evidence="4 5">
    <name type="scientific">Neodiprion lecontei</name>
    <name type="common">Redheaded pine sawfly</name>
    <dbReference type="NCBI Taxonomy" id="441921"/>
    <lineage>
        <taxon>Eukaryota</taxon>
        <taxon>Metazoa</taxon>
        <taxon>Ecdysozoa</taxon>
        <taxon>Arthropoda</taxon>
        <taxon>Hexapoda</taxon>
        <taxon>Insecta</taxon>
        <taxon>Pterygota</taxon>
        <taxon>Neoptera</taxon>
        <taxon>Endopterygota</taxon>
        <taxon>Hymenoptera</taxon>
        <taxon>Tenthredinoidea</taxon>
        <taxon>Diprionidae</taxon>
        <taxon>Diprioninae</taxon>
        <taxon>Neodiprion</taxon>
    </lineage>
</organism>
<evidence type="ECO:0000259" key="3">
    <source>
        <dbReference type="PROSITE" id="PS50075"/>
    </source>
</evidence>
<dbReference type="InterPro" id="IPR018391">
    <property type="entry name" value="PQQ_b-propeller_rpt"/>
</dbReference>
<dbReference type="InterPro" id="IPR009081">
    <property type="entry name" value="PP-bd_ACP"/>
</dbReference>
<dbReference type="InterPro" id="IPR045851">
    <property type="entry name" value="AMP-bd_C_sf"/>
</dbReference>
<dbReference type="InParanoid" id="A0A6J0BFD9"/>
<sequence length="1006" mass="112242">MLNTICDWSSPEDIAIEYHNSETIKKISYSELSDAKVKIEAVLAGAVKNHQFVGINCDVKAPSIPALILGILSQGSAFVNLPSTGVREISSRIGLSFAFSQSVLSGANSLCEVAVHGETVKLLELETIDGTNNIDKNEFAFAITTSGSTGIPKVVKVPHASIVPNILELKQILRLSKHDKIAQLTKLTFDPSIVETFLSLSSGSTLFMVSKEVINNPYKLLNLIFEHEVTFLQTTPSLWLYRWSEHQLGNTIFGRESKLKVLLLGGEPLPKIEMFRTVKHPINQTKIYNIYGITEVSCWASINEININHNEVETSPMINQYLGTPFSETIFQVRSEKGDIVCDGEGVLYIGSDTRVCAINNEDLKHLETPVFRKTGDLVEVKRNREFFYKGRCDRTVKRFGNRVDLTELEQTVSKLNFVKNCLVLWDEKQHALYLCISTTSLRAAGGKFTDELKVQEELNNELRKLPSFYQPNRIKLFNTFPLTINGKICTKSLMKTFETTEKGRVQNSQKANDSKLVKKILLQLWKNDLKSTIDSGFLDSGGNSVKAMQIANELSAASKIEFPELIGLLLKNETLANCMDYVLQKIQSSVQITSNVDNIVSSSSSYTQFAMNKKRKYDVIQPKKYSHPNLCLWQKCRGRVTGENDENYLLPSTNLNLNIRSQLIVECTQDLKKCVDASPTIFKYSSGEIYTSVGSHAGLILTKQLNSHDSITYEINLPDRIEASVLVLDEFKGIVGCYDGYVYCLNLKSGQIIWKYKTGDTVKCTAATSSNGKSVFVGSYDKYFYNISIEDGQEIWRFKCSEGSISATPCTCLRACSVLFGTLDGTCMSLNQTSGEIIWKFKFNDPIFSAPAMLENEDIVFCSVSGEMKCFNSETGQEKWNYKIDGNVFSHLVMRKNCFMNTEELIIGSTNKSVYCLSIQTLSSTPVLKYSVTFECPIFATPYCERDVLIVADTGGVLSFINAFNGQVVTSLKLGGNVFSSPVINGEFLVVGCRDNNMYVVRIVG</sequence>
<dbReference type="AlphaFoldDB" id="A0A6J0BFD9"/>
<keyword evidence="4" id="KW-1185">Reference proteome</keyword>